<accession>A0A448F9N0</accession>
<feature type="transmembrane region" description="Helical" evidence="1">
    <location>
        <begin position="63"/>
        <end position="89"/>
    </location>
</feature>
<evidence type="ECO:0000313" key="3">
    <source>
        <dbReference type="Proteomes" id="UP000272690"/>
    </source>
</evidence>
<dbReference type="EMBL" id="LR134327">
    <property type="protein sequence ID" value="VEF43502.1"/>
    <property type="molecule type" value="Genomic_DNA"/>
</dbReference>
<evidence type="ECO:0000313" key="2">
    <source>
        <dbReference type="EMBL" id="VEF43502.1"/>
    </source>
</evidence>
<evidence type="ECO:0000256" key="1">
    <source>
        <dbReference type="SAM" id="Phobius"/>
    </source>
</evidence>
<dbReference type="Proteomes" id="UP000272690">
    <property type="component" value="Chromosome"/>
</dbReference>
<keyword evidence="1" id="KW-0472">Membrane</keyword>
<dbReference type="AlphaFoldDB" id="A0A448F9N0"/>
<keyword evidence="1" id="KW-1133">Transmembrane helix</keyword>
<protein>
    <submittedName>
        <fullName evidence="2">Uncharacterized protein</fullName>
    </submittedName>
</protein>
<keyword evidence="1" id="KW-0812">Transmembrane</keyword>
<proteinExistence type="predicted"/>
<gene>
    <name evidence="2" type="ORF">NCTC5906_01501</name>
</gene>
<reference evidence="2 3" key="1">
    <citation type="submission" date="2018-12" db="EMBL/GenBank/DDBJ databases">
        <authorList>
            <consortium name="Pathogen Informatics"/>
        </authorList>
    </citation>
    <scope>NUCLEOTIDE SEQUENCE [LARGE SCALE GENOMIC DNA]</scope>
    <source>
        <strain evidence="2 3">NCTC5906</strain>
    </source>
</reference>
<organism evidence="2 3">
    <name type="scientific">Aggregatibacter aphrophilus ATCC 33389</name>
    <dbReference type="NCBI Taxonomy" id="985008"/>
    <lineage>
        <taxon>Bacteria</taxon>
        <taxon>Pseudomonadati</taxon>
        <taxon>Pseudomonadota</taxon>
        <taxon>Gammaproteobacteria</taxon>
        <taxon>Pasteurellales</taxon>
        <taxon>Pasteurellaceae</taxon>
        <taxon>Aggregatibacter</taxon>
    </lineage>
</organism>
<name>A0A448F9N0_AGGAP</name>
<sequence>MKYSSFTPETLNTFLQQHTATNNTFELLEGLCYWLRQCEPQQVVPALRLIKYNLKENKPLARALHLVQCFVVGCAVCVYIPYLLAVAFWHGKVSGVK</sequence>